<keyword evidence="6 10" id="KW-0498">Mitosis</keyword>
<dbReference type="Pfam" id="PF12717">
    <property type="entry name" value="Cnd1"/>
    <property type="match status" value="1"/>
</dbReference>
<evidence type="ECO:0000256" key="9">
    <source>
        <dbReference type="ARBA" id="ARBA00023306"/>
    </source>
</evidence>
<dbReference type="STRING" id="1561998.A0A1I7TM69"/>
<evidence type="ECO:0000256" key="2">
    <source>
        <dbReference type="ARBA" id="ARBA00004286"/>
    </source>
</evidence>
<evidence type="ECO:0000256" key="11">
    <source>
        <dbReference type="SAM" id="MobiDB-lite"/>
    </source>
</evidence>
<dbReference type="WBParaSite" id="Csp11.Scaffold628.g7299.t1">
    <property type="protein sequence ID" value="Csp11.Scaffold628.g7299.t1"/>
    <property type="gene ID" value="Csp11.Scaffold628.g7299"/>
</dbReference>
<evidence type="ECO:0000313" key="13">
    <source>
        <dbReference type="Proteomes" id="UP000095282"/>
    </source>
</evidence>
<dbReference type="InterPro" id="IPR011989">
    <property type="entry name" value="ARM-like"/>
</dbReference>
<dbReference type="Proteomes" id="UP000095282">
    <property type="component" value="Unplaced"/>
</dbReference>
<dbReference type="GO" id="GO:0000779">
    <property type="term" value="C:condensed chromosome, centromeric region"/>
    <property type="evidence" value="ECO:0007669"/>
    <property type="project" value="TreeGrafter"/>
</dbReference>
<comment type="function">
    <text evidence="10">Regulatory subunit of the condensin complex, a complex required for conversion of interphase chromatin into mitotic-like condense chromosomes. The condensin complex probably introduces positive supercoils into relaxed DNA in the presence of type I topoisomerases and converts nicked DNA into positive knotted forms in the presence of type II topoisomerases.</text>
</comment>
<dbReference type="SUPFAM" id="SSF48371">
    <property type="entry name" value="ARM repeat"/>
    <property type="match status" value="1"/>
</dbReference>
<keyword evidence="13" id="KW-1185">Reference proteome</keyword>
<evidence type="ECO:0000256" key="8">
    <source>
        <dbReference type="ARBA" id="ARBA00023242"/>
    </source>
</evidence>
<dbReference type="Gene3D" id="1.25.10.10">
    <property type="entry name" value="Leucine-rich Repeat Variant"/>
    <property type="match status" value="2"/>
</dbReference>
<name>A0A1I7TM69_9PELO</name>
<feature type="region of interest" description="Disordered" evidence="11">
    <location>
        <begin position="1"/>
        <end position="29"/>
    </location>
</feature>
<evidence type="ECO:0000256" key="6">
    <source>
        <dbReference type="ARBA" id="ARBA00022776"/>
    </source>
</evidence>
<evidence type="ECO:0000256" key="7">
    <source>
        <dbReference type="ARBA" id="ARBA00023067"/>
    </source>
</evidence>
<sequence>MAKKSRAQPQPSTKPSAEDGDDNGQLRQGSDFKLISELLAESDRDLPKEKIEQDIRLFSTFSDHSDWNGIPECFDSLCSLSRRASTYDNWGNRFKVVDYLVSCFNGLKEALSDYITDFFDKKEAGEEHKVDAKLVNALSMFVILAQRLTVQLQLYSSKSISAANTGKAKGRARISLDEDIAKWKHSQRIRMIYCLTDLLELSVETNSGIKRRAIKYAYAPEQVEKDFFMRFMDTVTGLLEDPENISRVSQQWIGQYFRIWKLLAIDYKMSAAIANSLITDTIELNYLDNATNYPFIEPLVQIMKDENGEDAENRRQVLRSLFVRVIRLAVACYDGDRADRVPNKQYCLIIQSLAVNVHDIMLQEVNMVYKLLNNPHQSVRMAALQALSDMFASPYLSKKKCDDFTSRKERRYAIFKKIVAHTNDEATNVRSKAVSLLRSLMENRKIPEEFESLGFVSIVGGRLKDKSVQVRKAAIQFLTAFLEKNRHGHDFTREVHAITLQEKIKELKEKSVPSSNVIKEADDFLTEISFQFKVQIKKDLTAIFNGELEVFHDDLDISTIFKHLPNRSSMTHITRYYAGRREFPFPESYRQEHGNNGLEHLDSAVTWIFETVQGEFTNYRVQSVFGNHDNIMEVQQEELDANHQVLQLRAQIQQLIDKMTIEMELSLCIPTALRCVLMGETAEVKEGIKFLTSAKMWGITGADDAIRSMCSLVWRPSADVVEELIEAAEDMFISKLEGGVRASERDNSTVENLISAMLNVRERERPSVEEVIYLLAAPELERTTDDNKVVKNQRKRRPIETSVITKLWAVALDTSSENNEKKVAALRVLFPISKTDKGLPEARSRIRSLQKKLTEGPAVAVEALRIISILGTPTIQEKEPDAYGRPIFRIHQDDSLFKSMEQLLFHEVMQPEPESADEPKRDWFNIIRLTVASILNVSMDVNVMLPKLAAQFLYRAKKISEFYIFYSKKAEDSDDDVKKAVAARRRDYWALTWCRVMEKLMAFCGEVAVQLNAYIQVTLPRLHNRYVTKIVEAEKNDANIREEPVRYLSDLEKSIAMRKTIFAIPQDTTPETAANDLHHLVSLMCDRRLFVPSKLLGRLLPIVVYAMRTYTMPTRVREAALLAYGKFMPLSAEVSSFAAPSFFSTMVHSPSPLIRCNLIAACCDFAFSQPTLFELYAPSLFRMSQDKSPWARESTILVLSHLMSNDMIQTRGILSEPARCVCDPSRAVREAAQTFFKDLNSRTDTIVQLLPEFVYRLASSEEKLPLKSYKIVFEFLIQLLKDKTKSSTDSMIDRICLKFSNIDMNDTEAPKYLLIALSKFAQNDGGLHRLQDNWRHWSKFLCHPGVAREYKASIEHMQTVSKSEEFKNQCSELLANISKIQDEGLRKEDIAAPPTAAKRGRGRKAATTRESSTVASRTPRRKRRQVTHEESDESEEELSAHNSDEESD</sequence>
<dbReference type="PANTHER" id="PTHR14222:SF2">
    <property type="entry name" value="CONDENSIN COMPLEX SUBUNIT 1"/>
    <property type="match status" value="1"/>
</dbReference>
<evidence type="ECO:0000256" key="1">
    <source>
        <dbReference type="ARBA" id="ARBA00004123"/>
    </source>
</evidence>
<evidence type="ECO:0000256" key="5">
    <source>
        <dbReference type="ARBA" id="ARBA00022618"/>
    </source>
</evidence>
<keyword evidence="8" id="KW-0539">Nucleus</keyword>
<evidence type="ECO:0000256" key="4">
    <source>
        <dbReference type="ARBA" id="ARBA00022454"/>
    </source>
</evidence>
<feature type="region of interest" description="Disordered" evidence="11">
    <location>
        <begin position="1385"/>
        <end position="1448"/>
    </location>
</feature>
<dbReference type="GO" id="GO:0051301">
    <property type="term" value="P:cell division"/>
    <property type="evidence" value="ECO:0007669"/>
    <property type="project" value="UniProtKB-KW"/>
</dbReference>
<dbReference type="PIRSF" id="PIRSF017127">
    <property type="entry name" value="Condensin_D2"/>
    <property type="match status" value="1"/>
</dbReference>
<evidence type="ECO:0000256" key="10">
    <source>
        <dbReference type="PIRNR" id="PIRNR017127"/>
    </source>
</evidence>
<dbReference type="InterPro" id="IPR032682">
    <property type="entry name" value="Cnd1_C"/>
</dbReference>
<evidence type="ECO:0000313" key="14">
    <source>
        <dbReference type="WBParaSite" id="Csp11.Scaffold628.g7299.t1"/>
    </source>
</evidence>
<keyword evidence="7 10" id="KW-0226">DNA condensation</keyword>
<evidence type="ECO:0000259" key="12">
    <source>
        <dbReference type="Pfam" id="PF12717"/>
    </source>
</evidence>
<keyword evidence="4" id="KW-0158">Chromosome</keyword>
<feature type="compositionally biased region" description="Basic and acidic residues" evidence="11">
    <location>
        <begin position="1438"/>
        <end position="1448"/>
    </location>
</feature>
<evidence type="ECO:0000256" key="3">
    <source>
        <dbReference type="ARBA" id="ARBA00009606"/>
    </source>
</evidence>
<dbReference type="GO" id="GO:0010032">
    <property type="term" value="P:meiotic chromosome condensation"/>
    <property type="evidence" value="ECO:0007669"/>
    <property type="project" value="TreeGrafter"/>
</dbReference>
<protein>
    <recommendedName>
        <fullName evidence="10">Condensin complex subunit 1</fullName>
    </recommendedName>
</protein>
<organism evidence="13 14">
    <name type="scientific">Caenorhabditis tropicalis</name>
    <dbReference type="NCBI Taxonomy" id="1561998"/>
    <lineage>
        <taxon>Eukaryota</taxon>
        <taxon>Metazoa</taxon>
        <taxon>Ecdysozoa</taxon>
        <taxon>Nematoda</taxon>
        <taxon>Chromadorea</taxon>
        <taxon>Rhabditida</taxon>
        <taxon>Rhabditina</taxon>
        <taxon>Rhabditomorpha</taxon>
        <taxon>Rhabditoidea</taxon>
        <taxon>Rhabditidae</taxon>
        <taxon>Peloderinae</taxon>
        <taxon>Caenorhabditis</taxon>
    </lineage>
</organism>
<accession>A0A1I7TM69</accession>
<comment type="subcellular location">
    <subcellularLocation>
        <location evidence="2">Chromosome</location>
    </subcellularLocation>
    <subcellularLocation>
        <location evidence="1">Nucleus</location>
    </subcellularLocation>
</comment>
<dbReference type="GO" id="GO:0042393">
    <property type="term" value="F:histone binding"/>
    <property type="evidence" value="ECO:0007669"/>
    <property type="project" value="TreeGrafter"/>
</dbReference>
<dbReference type="GO" id="GO:0005634">
    <property type="term" value="C:nucleus"/>
    <property type="evidence" value="ECO:0007669"/>
    <property type="project" value="UniProtKB-SubCell"/>
</dbReference>
<dbReference type="PANTHER" id="PTHR14222">
    <property type="entry name" value="CONDENSIN"/>
    <property type="match status" value="1"/>
</dbReference>
<keyword evidence="9 10" id="KW-0131">Cell cycle</keyword>
<dbReference type="eggNOG" id="KOG0414">
    <property type="taxonomic scope" value="Eukaryota"/>
</dbReference>
<dbReference type="GO" id="GO:0007076">
    <property type="term" value="P:mitotic chromosome condensation"/>
    <property type="evidence" value="ECO:0007669"/>
    <property type="project" value="InterPro"/>
</dbReference>
<reference evidence="14" key="1">
    <citation type="submission" date="2016-11" db="UniProtKB">
        <authorList>
            <consortium name="WormBaseParasite"/>
        </authorList>
    </citation>
    <scope>IDENTIFICATION</scope>
</reference>
<dbReference type="GO" id="GO:0000796">
    <property type="term" value="C:condensin complex"/>
    <property type="evidence" value="ECO:0007669"/>
    <property type="project" value="TreeGrafter"/>
</dbReference>
<dbReference type="InterPro" id="IPR007673">
    <property type="entry name" value="Condensin_cplx_su1"/>
</dbReference>
<dbReference type="InterPro" id="IPR026971">
    <property type="entry name" value="CND1/NCAPD3"/>
</dbReference>
<keyword evidence="5 10" id="KW-0132">Cell division</keyword>
<dbReference type="InterPro" id="IPR016024">
    <property type="entry name" value="ARM-type_fold"/>
</dbReference>
<comment type="similarity">
    <text evidence="3 10">Belongs to the CND1 (condensin subunit 1) family.</text>
</comment>
<feature type="domain" description="Condensin complex subunit 1 C-terminal" evidence="12">
    <location>
        <begin position="1153"/>
        <end position="1301"/>
    </location>
</feature>
<proteinExistence type="inferred from homology"/>